<evidence type="ECO:0000313" key="2">
    <source>
        <dbReference type="Proteomes" id="UP000243459"/>
    </source>
</evidence>
<proteinExistence type="predicted"/>
<dbReference type="Gramene" id="ONK80454">
    <property type="protein sequence ID" value="ONK80454"/>
    <property type="gene ID" value="A4U43_C01F17880"/>
</dbReference>
<dbReference type="Pfam" id="PF00400">
    <property type="entry name" value="WD40"/>
    <property type="match status" value="1"/>
</dbReference>
<dbReference type="PANTHER" id="PTHR45296">
    <property type="entry name" value="TRANSDUCIN/WD40 REPEAT-LIKE SUPERFAMILY PROTEIN"/>
    <property type="match status" value="1"/>
</dbReference>
<name>A0A5P1FR07_ASPOF</name>
<keyword evidence="2" id="KW-1185">Reference proteome</keyword>
<dbReference type="Gene3D" id="2.130.10.10">
    <property type="entry name" value="YVTN repeat-like/Quinoprotein amine dehydrogenase"/>
    <property type="match status" value="1"/>
</dbReference>
<feature type="non-terminal residue" evidence="1">
    <location>
        <position position="1"/>
    </location>
</feature>
<dbReference type="InterPro" id="IPR036322">
    <property type="entry name" value="WD40_repeat_dom_sf"/>
</dbReference>
<organism evidence="1 2">
    <name type="scientific">Asparagus officinalis</name>
    <name type="common">Garden asparagus</name>
    <dbReference type="NCBI Taxonomy" id="4686"/>
    <lineage>
        <taxon>Eukaryota</taxon>
        <taxon>Viridiplantae</taxon>
        <taxon>Streptophyta</taxon>
        <taxon>Embryophyta</taxon>
        <taxon>Tracheophyta</taxon>
        <taxon>Spermatophyta</taxon>
        <taxon>Magnoliopsida</taxon>
        <taxon>Liliopsida</taxon>
        <taxon>Asparagales</taxon>
        <taxon>Asparagaceae</taxon>
        <taxon>Asparagoideae</taxon>
        <taxon>Asparagus</taxon>
    </lineage>
</organism>
<dbReference type="PANTHER" id="PTHR45296:SF1">
    <property type="entry name" value="TRANSDUCIN_WD40 REPEAT-LIKE SUPERFAMILY PROTEIN"/>
    <property type="match status" value="1"/>
</dbReference>
<dbReference type="Proteomes" id="UP000243459">
    <property type="component" value="Chromosome 1"/>
</dbReference>
<dbReference type="EMBL" id="CM007381">
    <property type="protein sequence ID" value="ONK80454.1"/>
    <property type="molecule type" value="Genomic_DNA"/>
</dbReference>
<sequence>NEDVVYASSGTQISCIDVHMASSTWKPLETYSYNKEEINQIAFSPNSYFLAAADDSGDVKIIDTRQQCLYKTLRGVHSSICSSVQFLSWKSWSAITGGLDSKLAMWDFSRGRAYKVKDYGNICYIFKYLYDYMLIHNTGLISLFLIWLCPQKDHINYYI</sequence>
<evidence type="ECO:0000313" key="1">
    <source>
        <dbReference type="EMBL" id="ONK80454.1"/>
    </source>
</evidence>
<dbReference type="SUPFAM" id="SSF50978">
    <property type="entry name" value="WD40 repeat-like"/>
    <property type="match status" value="1"/>
</dbReference>
<dbReference type="InterPro" id="IPR001680">
    <property type="entry name" value="WD40_rpt"/>
</dbReference>
<accession>A0A5P1FR07</accession>
<dbReference type="AlphaFoldDB" id="A0A5P1FR07"/>
<reference evidence="2" key="1">
    <citation type="journal article" date="2017" name="Nat. Commun.">
        <title>The asparagus genome sheds light on the origin and evolution of a young Y chromosome.</title>
        <authorList>
            <person name="Harkess A."/>
            <person name="Zhou J."/>
            <person name="Xu C."/>
            <person name="Bowers J.E."/>
            <person name="Van der Hulst R."/>
            <person name="Ayyampalayam S."/>
            <person name="Mercati F."/>
            <person name="Riccardi P."/>
            <person name="McKain M.R."/>
            <person name="Kakrana A."/>
            <person name="Tang H."/>
            <person name="Ray J."/>
            <person name="Groenendijk J."/>
            <person name="Arikit S."/>
            <person name="Mathioni S.M."/>
            <person name="Nakano M."/>
            <person name="Shan H."/>
            <person name="Telgmann-Rauber A."/>
            <person name="Kanno A."/>
            <person name="Yue Z."/>
            <person name="Chen H."/>
            <person name="Li W."/>
            <person name="Chen Y."/>
            <person name="Xu X."/>
            <person name="Zhang Y."/>
            <person name="Luo S."/>
            <person name="Chen H."/>
            <person name="Gao J."/>
            <person name="Mao Z."/>
            <person name="Pires J.C."/>
            <person name="Luo M."/>
            <person name="Kudrna D."/>
            <person name="Wing R.A."/>
            <person name="Meyers B.C."/>
            <person name="Yi K."/>
            <person name="Kong H."/>
            <person name="Lavrijsen P."/>
            <person name="Sunseri F."/>
            <person name="Falavigna A."/>
            <person name="Ye Y."/>
            <person name="Leebens-Mack J.H."/>
            <person name="Chen G."/>
        </authorList>
    </citation>
    <scope>NUCLEOTIDE SEQUENCE [LARGE SCALE GENOMIC DNA]</scope>
    <source>
        <strain evidence="2">cv. DH0086</strain>
    </source>
</reference>
<gene>
    <name evidence="1" type="ORF">A4U43_C01F17880</name>
</gene>
<protein>
    <submittedName>
        <fullName evidence="1">Uncharacterized protein</fullName>
    </submittedName>
</protein>
<dbReference type="InterPro" id="IPR015943">
    <property type="entry name" value="WD40/YVTN_repeat-like_dom_sf"/>
</dbReference>
<dbReference type="SMART" id="SM00320">
    <property type="entry name" value="WD40"/>
    <property type="match status" value="2"/>
</dbReference>